<gene>
    <name evidence="11" type="ORF">SAMN05216360_102431</name>
</gene>
<evidence type="ECO:0000256" key="4">
    <source>
        <dbReference type="ARBA" id="ARBA00022679"/>
    </source>
</evidence>
<feature type="domain" description="Histidine kinase" evidence="9">
    <location>
        <begin position="160"/>
        <end position="377"/>
    </location>
</feature>
<dbReference type="PRINTS" id="PR00344">
    <property type="entry name" value="BCTRLSENSOR"/>
</dbReference>
<protein>
    <recommendedName>
        <fullName evidence="2">histidine kinase</fullName>
        <ecNumber evidence="2">2.7.13.3</ecNumber>
    </recommendedName>
</protein>
<evidence type="ECO:0000256" key="3">
    <source>
        <dbReference type="ARBA" id="ARBA00022553"/>
    </source>
</evidence>
<dbReference type="PROSITE" id="PS50110">
    <property type="entry name" value="RESPONSE_REGULATORY"/>
    <property type="match status" value="1"/>
</dbReference>
<dbReference type="InterPro" id="IPR003661">
    <property type="entry name" value="HisK_dim/P_dom"/>
</dbReference>
<evidence type="ECO:0000256" key="1">
    <source>
        <dbReference type="ARBA" id="ARBA00000085"/>
    </source>
</evidence>
<dbReference type="PROSITE" id="PS50109">
    <property type="entry name" value="HIS_KIN"/>
    <property type="match status" value="1"/>
</dbReference>
<dbReference type="Pfam" id="PF00072">
    <property type="entry name" value="Response_reg"/>
    <property type="match status" value="1"/>
</dbReference>
<dbReference type="CDD" id="cd00156">
    <property type="entry name" value="REC"/>
    <property type="match status" value="1"/>
</dbReference>
<evidence type="ECO:0000256" key="6">
    <source>
        <dbReference type="PROSITE-ProRule" id="PRU00169"/>
    </source>
</evidence>
<reference evidence="12" key="1">
    <citation type="submission" date="2016-10" db="EMBL/GenBank/DDBJ databases">
        <authorList>
            <person name="Varghese N."/>
            <person name="Submissions S."/>
        </authorList>
    </citation>
    <scope>NUCLEOTIDE SEQUENCE [LARGE SCALE GENOMIC DNA]</scope>
    <source>
        <strain evidence="12">BL47</strain>
    </source>
</reference>
<dbReference type="PANTHER" id="PTHR43047">
    <property type="entry name" value="TWO-COMPONENT HISTIDINE PROTEIN KINASE"/>
    <property type="match status" value="1"/>
</dbReference>
<dbReference type="CDD" id="cd00082">
    <property type="entry name" value="HisKA"/>
    <property type="match status" value="1"/>
</dbReference>
<dbReference type="InterPro" id="IPR011006">
    <property type="entry name" value="CheY-like_superfamily"/>
</dbReference>
<dbReference type="SMART" id="SM00387">
    <property type="entry name" value="HATPase_c"/>
    <property type="match status" value="1"/>
</dbReference>
<dbReference type="PANTHER" id="PTHR43047:SF72">
    <property type="entry name" value="OSMOSENSING HISTIDINE PROTEIN KINASE SLN1"/>
    <property type="match status" value="1"/>
</dbReference>
<organism evidence="11 12">
    <name type="scientific">Methylobacterium phyllostachyos</name>
    <dbReference type="NCBI Taxonomy" id="582672"/>
    <lineage>
        <taxon>Bacteria</taxon>
        <taxon>Pseudomonadati</taxon>
        <taxon>Pseudomonadota</taxon>
        <taxon>Alphaproteobacteria</taxon>
        <taxon>Hyphomicrobiales</taxon>
        <taxon>Methylobacteriaceae</taxon>
        <taxon>Methylobacterium</taxon>
    </lineage>
</organism>
<dbReference type="STRING" id="582672.SAMN05216360_102431"/>
<dbReference type="EMBL" id="FNHS01000002">
    <property type="protein sequence ID" value="SDM55677.1"/>
    <property type="molecule type" value="Genomic_DNA"/>
</dbReference>
<dbReference type="SMART" id="SM00448">
    <property type="entry name" value="REC"/>
    <property type="match status" value="1"/>
</dbReference>
<proteinExistence type="predicted"/>
<feature type="coiled-coil region" evidence="7">
    <location>
        <begin position="126"/>
        <end position="153"/>
    </location>
</feature>
<dbReference type="GO" id="GO:0000155">
    <property type="term" value="F:phosphorelay sensor kinase activity"/>
    <property type="evidence" value="ECO:0007669"/>
    <property type="project" value="InterPro"/>
</dbReference>
<dbReference type="OrthoDB" id="9760752at2"/>
<keyword evidence="4" id="KW-0808">Transferase</keyword>
<evidence type="ECO:0000259" key="10">
    <source>
        <dbReference type="PROSITE" id="PS50110"/>
    </source>
</evidence>
<sequence>MTNPTRILLIDDDAVDRAAVRRALAKSGLAHTLTEAAGGEDGERLASEDTFDCILLDYRLPGVDTFALLKTLLAAEGEARAVLMLTGEADPDLATRLMRAGALDYLDKAEVTPSGLARAIRYAAARQAFQAELATARREAEAKSLELDTLNRQKSLLFSIIGHDLRNPFQALLGLSEVLGKAVAARDPASIERRSKGIHEAATQAYALLESLFSWASVQMDTLAVTLRPLDLDGVAADVVSGTGEAAADKGLRLSTDTGGLKVLGQRDMLATVLRNLVSNAVKFTLPGGAVEITAKPVTQGVEISVADSGLGMPPGRVADLFRLDRRVTTNGTAGERGSGLGLLLCRDLVERLGGRLDVRSVPGRGTTFSFILPASPAAACTSGEGRPEPSPGVTVDAPMSSDGNARDVSPPRNPGRNRQTPGEF</sequence>
<keyword evidence="3 6" id="KW-0597">Phosphoprotein</keyword>
<dbReference type="GO" id="GO:0009927">
    <property type="term" value="F:histidine phosphotransfer kinase activity"/>
    <property type="evidence" value="ECO:0007669"/>
    <property type="project" value="TreeGrafter"/>
</dbReference>
<feature type="domain" description="Response regulatory" evidence="10">
    <location>
        <begin position="6"/>
        <end position="123"/>
    </location>
</feature>
<keyword evidence="12" id="KW-1185">Reference proteome</keyword>
<evidence type="ECO:0000313" key="11">
    <source>
        <dbReference type="EMBL" id="SDM55677.1"/>
    </source>
</evidence>
<accession>A0A1G9U6T2</accession>
<comment type="catalytic activity">
    <reaction evidence="1">
        <text>ATP + protein L-histidine = ADP + protein N-phospho-L-histidine.</text>
        <dbReference type="EC" id="2.7.13.3"/>
    </reaction>
</comment>
<evidence type="ECO:0000259" key="9">
    <source>
        <dbReference type="PROSITE" id="PS50109"/>
    </source>
</evidence>
<keyword evidence="5 11" id="KW-0418">Kinase</keyword>
<evidence type="ECO:0000256" key="2">
    <source>
        <dbReference type="ARBA" id="ARBA00012438"/>
    </source>
</evidence>
<dbReference type="RefSeq" id="WP_091713736.1">
    <property type="nucleotide sequence ID" value="NZ_FNHS01000002.1"/>
</dbReference>
<feature type="modified residue" description="4-aspartylphosphate" evidence="6">
    <location>
        <position position="57"/>
    </location>
</feature>
<dbReference type="Gene3D" id="3.40.50.2300">
    <property type="match status" value="1"/>
</dbReference>
<dbReference type="InterPro" id="IPR001789">
    <property type="entry name" value="Sig_transdc_resp-reg_receiver"/>
</dbReference>
<dbReference type="Pfam" id="PF02518">
    <property type="entry name" value="HATPase_c"/>
    <property type="match status" value="1"/>
</dbReference>
<evidence type="ECO:0000256" key="8">
    <source>
        <dbReference type="SAM" id="MobiDB-lite"/>
    </source>
</evidence>
<keyword evidence="7" id="KW-0175">Coiled coil</keyword>
<dbReference type="Gene3D" id="1.10.287.130">
    <property type="match status" value="1"/>
</dbReference>
<dbReference type="InterPro" id="IPR003594">
    <property type="entry name" value="HATPase_dom"/>
</dbReference>
<dbReference type="SUPFAM" id="SSF52172">
    <property type="entry name" value="CheY-like"/>
    <property type="match status" value="1"/>
</dbReference>
<evidence type="ECO:0000313" key="12">
    <source>
        <dbReference type="Proteomes" id="UP000198704"/>
    </source>
</evidence>
<dbReference type="Gene3D" id="3.30.565.10">
    <property type="entry name" value="Histidine kinase-like ATPase, C-terminal domain"/>
    <property type="match status" value="1"/>
</dbReference>
<evidence type="ECO:0000256" key="7">
    <source>
        <dbReference type="SAM" id="Coils"/>
    </source>
</evidence>
<dbReference type="InterPro" id="IPR005467">
    <property type="entry name" value="His_kinase_dom"/>
</dbReference>
<evidence type="ECO:0000256" key="5">
    <source>
        <dbReference type="ARBA" id="ARBA00022777"/>
    </source>
</evidence>
<feature type="region of interest" description="Disordered" evidence="8">
    <location>
        <begin position="379"/>
        <end position="425"/>
    </location>
</feature>
<dbReference type="EC" id="2.7.13.3" evidence="2"/>
<dbReference type="SUPFAM" id="SSF55874">
    <property type="entry name" value="ATPase domain of HSP90 chaperone/DNA topoisomerase II/histidine kinase"/>
    <property type="match status" value="1"/>
</dbReference>
<dbReference type="InterPro" id="IPR004358">
    <property type="entry name" value="Sig_transdc_His_kin-like_C"/>
</dbReference>
<name>A0A1G9U6T2_9HYPH</name>
<dbReference type="GO" id="GO:0005886">
    <property type="term" value="C:plasma membrane"/>
    <property type="evidence" value="ECO:0007669"/>
    <property type="project" value="TreeGrafter"/>
</dbReference>
<dbReference type="Proteomes" id="UP000198704">
    <property type="component" value="Unassembled WGS sequence"/>
</dbReference>
<dbReference type="AlphaFoldDB" id="A0A1G9U6T2"/>
<dbReference type="InterPro" id="IPR036890">
    <property type="entry name" value="HATPase_C_sf"/>
</dbReference>